<dbReference type="Proteomes" id="UP001232536">
    <property type="component" value="Unassembled WGS sequence"/>
</dbReference>
<proteinExistence type="predicted"/>
<gene>
    <name evidence="2" type="ORF">Q6348_05705</name>
</gene>
<keyword evidence="1" id="KW-0732">Signal</keyword>
<name>A0ABT9D807_9CELL</name>
<protein>
    <recommendedName>
        <fullName evidence="4">Peptidoglycan binding-like domain-containing protein</fullName>
    </recommendedName>
</protein>
<accession>A0ABT9D807</accession>
<feature type="signal peptide" evidence="1">
    <location>
        <begin position="1"/>
        <end position="30"/>
    </location>
</feature>
<feature type="non-terminal residue" evidence="2">
    <location>
        <position position="144"/>
    </location>
</feature>
<dbReference type="RefSeq" id="WP_304600334.1">
    <property type="nucleotide sequence ID" value="NZ_JAUQYP010000001.1"/>
</dbReference>
<keyword evidence="3" id="KW-1185">Reference proteome</keyword>
<sequence>MRLRTKIGAGAAGGAIILAAALGTASAASAATDDTTTTPSWCTGAGHGAGMRGWGATDGVAARYGVTALADYLAEKLGVAADDVTAALQAFHAENPVTVRGRDLSDADLAERRAAEATSLADALGVKASDVSAALESFSSDRQA</sequence>
<dbReference type="EMBL" id="JAUQYP010000001">
    <property type="protein sequence ID" value="MDO8106690.1"/>
    <property type="molecule type" value="Genomic_DNA"/>
</dbReference>
<reference evidence="2 3" key="1">
    <citation type="submission" date="2023-07" db="EMBL/GenBank/DDBJ databases">
        <title>Description of novel actinomycetes strains, isolated from tidal flat sediment.</title>
        <authorList>
            <person name="Lu C."/>
        </authorList>
    </citation>
    <scope>NUCLEOTIDE SEQUENCE [LARGE SCALE GENOMIC DNA]</scope>
    <source>
        <strain evidence="2 3">SYSU T00b441</strain>
    </source>
</reference>
<feature type="chain" id="PRO_5045213680" description="Peptidoglycan binding-like domain-containing protein" evidence="1">
    <location>
        <begin position="31"/>
        <end position="144"/>
    </location>
</feature>
<evidence type="ECO:0008006" key="4">
    <source>
        <dbReference type="Google" id="ProtNLM"/>
    </source>
</evidence>
<comment type="caution">
    <text evidence="2">The sequence shown here is derived from an EMBL/GenBank/DDBJ whole genome shotgun (WGS) entry which is preliminary data.</text>
</comment>
<organism evidence="2 3">
    <name type="scientific">Actinotalea lenta</name>
    <dbReference type="NCBI Taxonomy" id="3064654"/>
    <lineage>
        <taxon>Bacteria</taxon>
        <taxon>Bacillati</taxon>
        <taxon>Actinomycetota</taxon>
        <taxon>Actinomycetes</taxon>
        <taxon>Micrococcales</taxon>
        <taxon>Cellulomonadaceae</taxon>
        <taxon>Actinotalea</taxon>
    </lineage>
</organism>
<evidence type="ECO:0000256" key="1">
    <source>
        <dbReference type="SAM" id="SignalP"/>
    </source>
</evidence>
<evidence type="ECO:0000313" key="2">
    <source>
        <dbReference type="EMBL" id="MDO8106690.1"/>
    </source>
</evidence>
<evidence type="ECO:0000313" key="3">
    <source>
        <dbReference type="Proteomes" id="UP001232536"/>
    </source>
</evidence>